<dbReference type="InterPro" id="IPR008969">
    <property type="entry name" value="CarboxyPept-like_regulatory"/>
</dbReference>
<dbReference type="AlphaFoldDB" id="A0A1G9MTR2"/>
<evidence type="ECO:0000313" key="2">
    <source>
        <dbReference type="EMBL" id="SDL77609.1"/>
    </source>
</evidence>
<dbReference type="Proteomes" id="UP000182146">
    <property type="component" value="Unassembled WGS sequence"/>
</dbReference>
<dbReference type="SUPFAM" id="SSF49464">
    <property type="entry name" value="Carboxypeptidase regulatory domain-like"/>
    <property type="match status" value="1"/>
</dbReference>
<name>A0A1G9MTR2_9BACT</name>
<feature type="region of interest" description="Disordered" evidence="1">
    <location>
        <begin position="113"/>
        <end position="136"/>
    </location>
</feature>
<proteinExistence type="predicted"/>
<feature type="compositionally biased region" description="Pro residues" evidence="1">
    <location>
        <begin position="33"/>
        <end position="46"/>
    </location>
</feature>
<dbReference type="PROSITE" id="PS51257">
    <property type="entry name" value="PROKAR_LIPOPROTEIN"/>
    <property type="match status" value="1"/>
</dbReference>
<evidence type="ECO:0008006" key="4">
    <source>
        <dbReference type="Google" id="ProtNLM"/>
    </source>
</evidence>
<organism evidence="2 3">
    <name type="scientific">Geoalkalibacter ferrihydriticus</name>
    <dbReference type="NCBI Taxonomy" id="392333"/>
    <lineage>
        <taxon>Bacteria</taxon>
        <taxon>Pseudomonadati</taxon>
        <taxon>Thermodesulfobacteriota</taxon>
        <taxon>Desulfuromonadia</taxon>
        <taxon>Desulfuromonadales</taxon>
        <taxon>Geoalkalibacteraceae</taxon>
        <taxon>Geoalkalibacter</taxon>
    </lineage>
</organism>
<accession>A0A1G9MTR2</accession>
<sequence>MDPLSARRGRPVSRLIAVALLVLLGACALQPPAPEPGAPEPRPDYVPGPSGIAGEVHDSLGHPAVGAFVYAYLSDRGGLRGPADFGAVVDEDGRYFLDLHEGQYFLVARQRAAGAPAGPPRPGDAWAPHPGNPLEVRSETTTRADFRLLAITQPLIMKQGTLTSGDTGFSGQIRNAEDLPVSGAVVMAYRDRDFQRMPDHTALATGEDGVFTLYVPDAGSYCLVARTRTRGQPVQGELYGTLGSGEQACREVRRGEIQDLGVIRVRPYRQ</sequence>
<feature type="region of interest" description="Disordered" evidence="1">
    <location>
        <begin position="33"/>
        <end position="53"/>
    </location>
</feature>
<protein>
    <recommendedName>
        <fullName evidence="4">Carboxypeptidase regulatory-like domain-containing protein</fullName>
    </recommendedName>
</protein>
<reference evidence="2 3" key="1">
    <citation type="submission" date="2016-10" db="EMBL/GenBank/DDBJ databases">
        <authorList>
            <person name="de Groot N.N."/>
        </authorList>
    </citation>
    <scope>NUCLEOTIDE SEQUENCE [LARGE SCALE GENOMIC DNA]</scope>
    <source>
        <strain evidence="2 3">DSM 17813</strain>
    </source>
</reference>
<gene>
    <name evidence="2" type="ORF">SAMN05660860_01252</name>
</gene>
<dbReference type="STRING" id="392333.SAMN05660860_01252"/>
<evidence type="ECO:0000256" key="1">
    <source>
        <dbReference type="SAM" id="MobiDB-lite"/>
    </source>
</evidence>
<evidence type="ECO:0000313" key="3">
    <source>
        <dbReference type="Proteomes" id="UP000182146"/>
    </source>
</evidence>
<dbReference type="EMBL" id="FNGU01000002">
    <property type="protein sequence ID" value="SDL77609.1"/>
    <property type="molecule type" value="Genomic_DNA"/>
</dbReference>